<dbReference type="OrthoDB" id="1909486at2"/>
<dbReference type="RefSeq" id="WP_143008054.1">
    <property type="nucleotide sequence ID" value="NZ_FNID01000012.1"/>
</dbReference>
<dbReference type="AlphaFoldDB" id="A0A1G9Z2Q2"/>
<proteinExistence type="predicted"/>
<dbReference type="STRING" id="258515.SAMN05192585_11267"/>
<sequence>MSNLHSAIKRVALNSMNNENLADVVYATYTGSGLKIDGKPVAVPVNMIDIPHHLTDYDVDMQEVQGGALVGERKTYRVFNALKKNERVSAVQKRGSQRYAIIDRL</sequence>
<protein>
    <submittedName>
        <fullName evidence="1">Uncharacterized protein</fullName>
    </submittedName>
</protein>
<accession>A0A1G9Z2Q2</accession>
<evidence type="ECO:0000313" key="2">
    <source>
        <dbReference type="Proteomes" id="UP000199182"/>
    </source>
</evidence>
<evidence type="ECO:0000313" key="1">
    <source>
        <dbReference type="EMBL" id="SDN15457.1"/>
    </source>
</evidence>
<name>A0A1G9Z2Q2_9FIRM</name>
<dbReference type="Pfam" id="PF10844">
    <property type="entry name" value="DUF2577"/>
    <property type="match status" value="1"/>
</dbReference>
<keyword evidence="2" id="KW-1185">Reference proteome</keyword>
<reference evidence="1 2" key="1">
    <citation type="submission" date="2016-10" db="EMBL/GenBank/DDBJ databases">
        <authorList>
            <person name="de Groot N.N."/>
        </authorList>
    </citation>
    <scope>NUCLEOTIDE SEQUENCE [LARGE SCALE GENOMIC DNA]</scope>
    <source>
        <strain evidence="1 2">CGMCC 1.5012</strain>
    </source>
</reference>
<dbReference type="Proteomes" id="UP000199182">
    <property type="component" value="Unassembled WGS sequence"/>
</dbReference>
<dbReference type="InterPro" id="IPR022555">
    <property type="entry name" value="DUF2577"/>
</dbReference>
<gene>
    <name evidence="1" type="ORF">SAMN05192585_11267</name>
</gene>
<organism evidence="1 2">
    <name type="scientific">Acetanaerobacterium elongatum</name>
    <dbReference type="NCBI Taxonomy" id="258515"/>
    <lineage>
        <taxon>Bacteria</taxon>
        <taxon>Bacillati</taxon>
        <taxon>Bacillota</taxon>
        <taxon>Clostridia</taxon>
        <taxon>Eubacteriales</taxon>
        <taxon>Oscillospiraceae</taxon>
        <taxon>Acetanaerobacterium</taxon>
    </lineage>
</organism>
<dbReference type="EMBL" id="FNID01000012">
    <property type="protein sequence ID" value="SDN15457.1"/>
    <property type="molecule type" value="Genomic_DNA"/>
</dbReference>